<dbReference type="Gene3D" id="2.40.30.110">
    <property type="entry name" value="Aminomethyltransferase beta-barrel domains"/>
    <property type="match status" value="1"/>
</dbReference>
<name>A0A1M5D886_9HYPH</name>
<evidence type="ECO:0000313" key="7">
    <source>
        <dbReference type="EMBL" id="SHF62882.1"/>
    </source>
</evidence>
<gene>
    <name evidence="7" type="ORF">SAMN02745157_2585</name>
</gene>
<dbReference type="InterPro" id="IPR027266">
    <property type="entry name" value="TrmE/GcvT-like"/>
</dbReference>
<dbReference type="RefSeq" id="WP_073053259.1">
    <property type="nucleotide sequence ID" value="NZ_FQUP01000002.1"/>
</dbReference>
<proteinExistence type="inferred from homology"/>
<evidence type="ECO:0000259" key="5">
    <source>
        <dbReference type="Pfam" id="PF08669"/>
    </source>
</evidence>
<dbReference type="Proteomes" id="UP000184485">
    <property type="component" value="Unassembled WGS sequence"/>
</dbReference>
<evidence type="ECO:0000256" key="2">
    <source>
        <dbReference type="ARBA" id="ARBA00023002"/>
    </source>
</evidence>
<dbReference type="AlphaFoldDB" id="A0A1M5D886"/>
<dbReference type="InterPro" id="IPR032503">
    <property type="entry name" value="FAO_M"/>
</dbReference>
<dbReference type="InterPro" id="IPR013977">
    <property type="entry name" value="GcvT_C"/>
</dbReference>
<dbReference type="SUPFAM" id="SSF101790">
    <property type="entry name" value="Aminomethyltransferase beta-barrel domain"/>
    <property type="match status" value="1"/>
</dbReference>
<dbReference type="Pfam" id="PF16350">
    <property type="entry name" value="FAO_M"/>
    <property type="match status" value="1"/>
</dbReference>
<keyword evidence="8" id="KW-1185">Reference proteome</keyword>
<dbReference type="InterPro" id="IPR029043">
    <property type="entry name" value="GcvT/YgfZ_C"/>
</dbReference>
<dbReference type="SUPFAM" id="SSF103025">
    <property type="entry name" value="Folate-binding domain"/>
    <property type="match status" value="1"/>
</dbReference>
<dbReference type="Gene3D" id="3.30.70.1400">
    <property type="entry name" value="Aminomethyltransferase beta-barrel domains"/>
    <property type="match status" value="1"/>
</dbReference>
<dbReference type="SUPFAM" id="SSF54373">
    <property type="entry name" value="FAD-linked reductases, C-terminal domain"/>
    <property type="match status" value="1"/>
</dbReference>
<sequence length="821" mass="88947">MQHLAQGDLPASAKIIIIGGGIVGASVAYHLGAMGLTDVLLIERGRLTSGSTWHAAGLVGQLRTSANITQLLGYSVALYDRLEAETGQATGWKRNGGLRLACNAARWTEVKRQATTARSFGLEMALLSPKEAQDLWPLMQVDDVVGAAFLPTDGQASPSDITAALAKGARMKGVTIREGVSVTGIKVEDGAVTGIETNQGRIDCDKLVICAGQWSRELGRLAGVNIPLVSVQHQYLITEPIPGVTSDLPTLRDPDRLTYWKEEVGGLVMGGYEPNPKLWDVDPPPADFAFQLLENDLDHFEPIMGEALGRVPALAEAGIRQFINGPESFTPDGNFILGEAPEVKNIFVGAGFNAFGIASGGGAGMALAEWVAEGAPPFDLWPVDIRRFGRNHRDLGFIRARTLEAYARHYTMAWPFEETEAGRPLRRSPLYDRLKAAGAVFGEKLGFERANWFADAGLGEEPRDRYSYERPNWFAAVGREHRSAREAAVLFDQTSFAKFELSGRDAESALSYIAANDVAKPVGHLVYTQMLNDAGGIECDLTVSRLAEDRYYIVTGTGFATHDFHWIARGIPSGMDARLSDVTSAYATLVLMGPKAREILTTISRDDLSCAAFPFGRARWISAGGCPVLALRVTYVGELGWELHVPTEFALTLFDALTAAGVPHGLALAGYRAIESLRLEKGYRAWGAEIGPDHSPLVAGLGAFVKLKKPIDFRGRPAIEAQARKPLPRLLAAFTTEDPDIVLLGRETIYRDGVRVGWLASGGFGYTIGKPVGYGYVRRPEGVDRDFVLSGRYELEVAGERVAATAHLDPLYDPKGEKIRA</sequence>
<dbReference type="InterPro" id="IPR006222">
    <property type="entry name" value="GCVT_N"/>
</dbReference>
<feature type="domain" description="GCVT N-terminal" evidence="4">
    <location>
        <begin position="430"/>
        <end position="709"/>
    </location>
</feature>
<dbReference type="Gene3D" id="3.30.1360.120">
    <property type="entry name" value="Probable tRNA modification gtpase trme, domain 1"/>
    <property type="match status" value="1"/>
</dbReference>
<dbReference type="Pfam" id="PF08669">
    <property type="entry name" value="GCV_T_C"/>
    <property type="match status" value="1"/>
</dbReference>
<comment type="similarity">
    <text evidence="1">Belongs to the GcvT family.</text>
</comment>
<dbReference type="STRING" id="1122133.SAMN02745157_2585"/>
<dbReference type="SUPFAM" id="SSF51905">
    <property type="entry name" value="FAD/NAD(P)-binding domain"/>
    <property type="match status" value="1"/>
</dbReference>
<dbReference type="InterPro" id="IPR028896">
    <property type="entry name" value="GcvT/YgfZ/DmdA"/>
</dbReference>
<dbReference type="GO" id="GO:0016491">
    <property type="term" value="F:oxidoreductase activity"/>
    <property type="evidence" value="ECO:0007669"/>
    <property type="project" value="UniProtKB-KW"/>
</dbReference>
<evidence type="ECO:0000259" key="6">
    <source>
        <dbReference type="Pfam" id="PF16350"/>
    </source>
</evidence>
<dbReference type="InterPro" id="IPR006076">
    <property type="entry name" value="FAD-dep_OxRdtase"/>
</dbReference>
<evidence type="ECO:0000313" key="8">
    <source>
        <dbReference type="Proteomes" id="UP000184485"/>
    </source>
</evidence>
<dbReference type="Pfam" id="PF01266">
    <property type="entry name" value="DAO"/>
    <property type="match status" value="1"/>
</dbReference>
<organism evidence="7 8">
    <name type="scientific">Kaistia soli DSM 19436</name>
    <dbReference type="NCBI Taxonomy" id="1122133"/>
    <lineage>
        <taxon>Bacteria</taxon>
        <taxon>Pseudomonadati</taxon>
        <taxon>Pseudomonadota</taxon>
        <taxon>Alphaproteobacteria</taxon>
        <taxon>Hyphomicrobiales</taxon>
        <taxon>Kaistiaceae</taxon>
        <taxon>Kaistia</taxon>
    </lineage>
</organism>
<dbReference type="Pfam" id="PF01571">
    <property type="entry name" value="GCV_T"/>
    <property type="match status" value="1"/>
</dbReference>
<evidence type="ECO:0000259" key="4">
    <source>
        <dbReference type="Pfam" id="PF01571"/>
    </source>
</evidence>
<reference evidence="7 8" key="1">
    <citation type="submission" date="2016-11" db="EMBL/GenBank/DDBJ databases">
        <authorList>
            <person name="Jaros S."/>
            <person name="Januszkiewicz K."/>
            <person name="Wedrychowicz H."/>
        </authorList>
    </citation>
    <scope>NUCLEOTIDE SEQUENCE [LARGE SCALE GENOMIC DNA]</scope>
    <source>
        <strain evidence="7 8">DSM 19436</strain>
    </source>
</reference>
<evidence type="ECO:0000259" key="3">
    <source>
        <dbReference type="Pfam" id="PF01266"/>
    </source>
</evidence>
<feature type="domain" description="FAD dependent oxidoreductase central" evidence="6">
    <location>
        <begin position="373"/>
        <end position="428"/>
    </location>
</feature>
<evidence type="ECO:0000256" key="1">
    <source>
        <dbReference type="ARBA" id="ARBA00008609"/>
    </source>
</evidence>
<dbReference type="PANTHER" id="PTHR43757">
    <property type="entry name" value="AMINOMETHYLTRANSFERASE"/>
    <property type="match status" value="1"/>
</dbReference>
<dbReference type="OrthoDB" id="9804379at2"/>
<dbReference type="Gene3D" id="3.30.9.10">
    <property type="entry name" value="D-Amino Acid Oxidase, subunit A, domain 2"/>
    <property type="match status" value="1"/>
</dbReference>
<feature type="domain" description="FAD dependent oxidoreductase" evidence="3">
    <location>
        <begin position="14"/>
        <end position="370"/>
    </location>
</feature>
<feature type="domain" description="Aminomethyltransferase C-terminal" evidence="5">
    <location>
        <begin position="730"/>
        <end position="813"/>
    </location>
</feature>
<dbReference type="PANTHER" id="PTHR43757:SF11">
    <property type="entry name" value="SARCOSINE DEHYDROGENASE"/>
    <property type="match status" value="1"/>
</dbReference>
<dbReference type="Gene3D" id="3.50.50.60">
    <property type="entry name" value="FAD/NAD(P)-binding domain"/>
    <property type="match status" value="1"/>
</dbReference>
<dbReference type="EMBL" id="FQUP01000002">
    <property type="protein sequence ID" value="SHF62882.1"/>
    <property type="molecule type" value="Genomic_DNA"/>
</dbReference>
<protein>
    <submittedName>
        <fullName evidence="7">4-methylaminobutanoate oxidase (Formaldehyde-forming)</fullName>
    </submittedName>
</protein>
<accession>A0A1M5D886</accession>
<keyword evidence="2" id="KW-0560">Oxidoreductase</keyword>
<dbReference type="InterPro" id="IPR036188">
    <property type="entry name" value="FAD/NAD-bd_sf"/>
</dbReference>